<name>A0AC34Q0A1_9BILA</name>
<organism evidence="1 2">
    <name type="scientific">Panagrolaimus sp. JU765</name>
    <dbReference type="NCBI Taxonomy" id="591449"/>
    <lineage>
        <taxon>Eukaryota</taxon>
        <taxon>Metazoa</taxon>
        <taxon>Ecdysozoa</taxon>
        <taxon>Nematoda</taxon>
        <taxon>Chromadorea</taxon>
        <taxon>Rhabditida</taxon>
        <taxon>Tylenchina</taxon>
        <taxon>Panagrolaimomorpha</taxon>
        <taxon>Panagrolaimoidea</taxon>
        <taxon>Panagrolaimidae</taxon>
        <taxon>Panagrolaimus</taxon>
    </lineage>
</organism>
<dbReference type="Proteomes" id="UP000887576">
    <property type="component" value="Unplaced"/>
</dbReference>
<proteinExistence type="predicted"/>
<protein>
    <submittedName>
        <fullName evidence="2">Uncharacterized protein</fullName>
    </submittedName>
</protein>
<dbReference type="WBParaSite" id="JU765_v2.g11730.t1">
    <property type="protein sequence ID" value="JU765_v2.g11730.t1"/>
    <property type="gene ID" value="JU765_v2.g11730"/>
</dbReference>
<accession>A0AC34Q0A1</accession>
<reference evidence="2" key="1">
    <citation type="submission" date="2022-11" db="UniProtKB">
        <authorList>
            <consortium name="WormBaseParasite"/>
        </authorList>
    </citation>
    <scope>IDENTIFICATION</scope>
</reference>
<evidence type="ECO:0000313" key="1">
    <source>
        <dbReference type="Proteomes" id="UP000887576"/>
    </source>
</evidence>
<sequence>PKLSTKPEPSNLLVNSQEKPEIASTKMGNQPNQAFFFKLTYAIDRRGRIWI</sequence>
<evidence type="ECO:0000313" key="2">
    <source>
        <dbReference type="WBParaSite" id="JU765_v2.g11730.t1"/>
    </source>
</evidence>